<organism evidence="2 3">
    <name type="scientific">Microvenator marinus</name>
    <dbReference type="NCBI Taxonomy" id="2600177"/>
    <lineage>
        <taxon>Bacteria</taxon>
        <taxon>Deltaproteobacteria</taxon>
        <taxon>Bradymonadales</taxon>
        <taxon>Microvenatoraceae</taxon>
        <taxon>Microvenator</taxon>
    </lineage>
</organism>
<reference evidence="2 3" key="1">
    <citation type="submission" date="2019-08" db="EMBL/GenBank/DDBJ databases">
        <authorList>
            <person name="Liang Q."/>
        </authorList>
    </citation>
    <scope>NUCLEOTIDE SEQUENCE [LARGE SCALE GENOMIC DNA]</scope>
    <source>
        <strain evidence="2 3">V1718</strain>
    </source>
</reference>
<evidence type="ECO:0000313" key="2">
    <source>
        <dbReference type="EMBL" id="QED26261.1"/>
    </source>
</evidence>
<dbReference type="PANTHER" id="PTHR46018:SF2">
    <property type="entry name" value="ZINC PHOSPHODIESTERASE ELAC PROTEIN 1"/>
    <property type="match status" value="1"/>
</dbReference>
<dbReference type="Proteomes" id="UP000321595">
    <property type="component" value="Chromosome"/>
</dbReference>
<name>A0A5B8XM68_9DELT</name>
<dbReference type="PANTHER" id="PTHR46018">
    <property type="entry name" value="ZINC PHOSPHODIESTERASE ELAC PROTEIN 1"/>
    <property type="match status" value="1"/>
</dbReference>
<protein>
    <submittedName>
        <fullName evidence="2">MBL fold metallo-hydrolase</fullName>
    </submittedName>
</protein>
<evidence type="ECO:0000313" key="3">
    <source>
        <dbReference type="Proteomes" id="UP000321595"/>
    </source>
</evidence>
<dbReference type="EMBL" id="CP042467">
    <property type="protein sequence ID" value="QED26261.1"/>
    <property type="molecule type" value="Genomic_DNA"/>
</dbReference>
<keyword evidence="2" id="KW-0378">Hydrolase</keyword>
<dbReference type="Pfam" id="PF00753">
    <property type="entry name" value="Lactamase_B"/>
    <property type="match status" value="1"/>
</dbReference>
<dbReference type="Gene3D" id="3.60.15.10">
    <property type="entry name" value="Ribonuclease Z/Hydroxyacylglutathione hydrolase-like"/>
    <property type="match status" value="1"/>
</dbReference>
<dbReference type="CDD" id="cd07715">
    <property type="entry name" value="TaR3-like_MBL-fold"/>
    <property type="match status" value="1"/>
</dbReference>
<dbReference type="InterPro" id="IPR036866">
    <property type="entry name" value="RibonucZ/Hydroxyglut_hydro"/>
</dbReference>
<feature type="domain" description="Metallo-beta-lactamase" evidence="1">
    <location>
        <begin position="26"/>
        <end position="215"/>
    </location>
</feature>
<dbReference type="InterPro" id="IPR001279">
    <property type="entry name" value="Metallo-B-lactamas"/>
</dbReference>
<dbReference type="OrthoDB" id="9803916at2"/>
<accession>A0A5B8XM68</accession>
<evidence type="ECO:0000259" key="1">
    <source>
        <dbReference type="Pfam" id="PF00753"/>
    </source>
</evidence>
<sequence length="304" mass="33880">MTEFSVKIWGCRGSFPVSGITNTKYGGATSCVEVKVGKRSVILDAGTGITAAGHALNLVKNPRVYLFVTHAHFDHTLGLPYFNPMYRPDATVYIWGPRNSRFPSFEATVDALVGPPFHPVPLFEMLSKKVFADIGEADVVYFLKDSPTPVMLRPYHPDDFDKIPDESEVDFRVEVMRGYNHPKSGVNHYKVVAGDKSFVYATDTEGYVSGDRRLLKFAQDADLLIHDAMYTEERYVSMPVPTQGYGHSTVEIAAELARKANVKTLGLFHHDPTSEDSYLDEVGEFARGLFENSVVARDGLEFKL</sequence>
<gene>
    <name evidence="2" type="ORF">FRD01_03115</name>
</gene>
<dbReference type="RefSeq" id="WP_146957553.1">
    <property type="nucleotide sequence ID" value="NZ_CP042467.1"/>
</dbReference>
<dbReference type="KEGG" id="bbae:FRD01_03115"/>
<keyword evidence="3" id="KW-1185">Reference proteome</keyword>
<dbReference type="GO" id="GO:0042781">
    <property type="term" value="F:3'-tRNA processing endoribonuclease activity"/>
    <property type="evidence" value="ECO:0007669"/>
    <property type="project" value="TreeGrafter"/>
</dbReference>
<dbReference type="SUPFAM" id="SSF56281">
    <property type="entry name" value="Metallo-hydrolase/oxidoreductase"/>
    <property type="match status" value="1"/>
</dbReference>
<dbReference type="AlphaFoldDB" id="A0A5B8XM68"/>
<proteinExistence type="predicted"/>